<dbReference type="PANTHER" id="PTHR35792:SF2">
    <property type="entry name" value="GENERAL STRESS PROTEIN"/>
    <property type="match status" value="1"/>
</dbReference>
<dbReference type="PANTHER" id="PTHR35792">
    <property type="entry name" value="GENERAL STRESS PROTEIN"/>
    <property type="match status" value="1"/>
</dbReference>
<comment type="caution">
    <text evidence="2">The sequence shown here is derived from an EMBL/GenBank/DDBJ whole genome shotgun (WGS) entry which is preliminary data.</text>
</comment>
<keyword evidence="1" id="KW-1133">Transmembrane helix</keyword>
<keyword evidence="1" id="KW-0812">Transmembrane</keyword>
<dbReference type="Pfam" id="PF12732">
    <property type="entry name" value="YtxH"/>
    <property type="match status" value="1"/>
</dbReference>
<evidence type="ECO:0000313" key="2">
    <source>
        <dbReference type="EMBL" id="MBN8660907.1"/>
    </source>
</evidence>
<dbReference type="AlphaFoldDB" id="A0A8J7PAP4"/>
<dbReference type="Proteomes" id="UP000664277">
    <property type="component" value="Unassembled WGS sequence"/>
</dbReference>
<organism evidence="2 3">
    <name type="scientific">Candidatus Obscuribacter phosphatis</name>
    <dbReference type="NCBI Taxonomy" id="1906157"/>
    <lineage>
        <taxon>Bacteria</taxon>
        <taxon>Bacillati</taxon>
        <taxon>Candidatus Melainabacteria</taxon>
        <taxon>Candidatus Obscuribacterales</taxon>
        <taxon>Candidatus Obscuribacteraceae</taxon>
        <taxon>Candidatus Obscuribacter</taxon>
    </lineage>
</organism>
<dbReference type="InterPro" id="IPR024623">
    <property type="entry name" value="YtxH"/>
</dbReference>
<reference evidence="2" key="1">
    <citation type="submission" date="2021-02" db="EMBL/GenBank/DDBJ databases">
        <title>Genome-Resolved Metagenomics of a Microbial Community Performing Photosynthetic Biological Nutrient Removal.</title>
        <authorList>
            <person name="Mcdaniel E.A."/>
        </authorList>
    </citation>
    <scope>NUCLEOTIDE SEQUENCE</scope>
    <source>
        <strain evidence="2">UWPOB_OBS1</strain>
    </source>
</reference>
<proteinExistence type="predicted"/>
<protein>
    <submittedName>
        <fullName evidence="2">YtxH domain-containing protein</fullName>
    </submittedName>
</protein>
<evidence type="ECO:0000256" key="1">
    <source>
        <dbReference type="SAM" id="Phobius"/>
    </source>
</evidence>
<gene>
    <name evidence="2" type="ORF">J0M35_11110</name>
</gene>
<feature type="transmembrane region" description="Helical" evidence="1">
    <location>
        <begin position="22"/>
        <end position="42"/>
    </location>
</feature>
<accession>A0A8J7PAP4</accession>
<keyword evidence="1" id="KW-0472">Membrane</keyword>
<dbReference type="InterPro" id="IPR052928">
    <property type="entry name" value="Desiccation-related_membrane"/>
</dbReference>
<sequence>MGRAENYSVEISSAESERNPGWGAWLAGLLIGAAGGAAIALLTAPKSGNELRGNLERTARHVPDRLGEVVDDSLDLYASFLNYCQLTLEEQTLRFKRAVAAGKLAAAKKREEIELGGGQMPFQHR</sequence>
<dbReference type="EMBL" id="JAFLCK010000014">
    <property type="protein sequence ID" value="MBN8660907.1"/>
    <property type="molecule type" value="Genomic_DNA"/>
</dbReference>
<evidence type="ECO:0000313" key="3">
    <source>
        <dbReference type="Proteomes" id="UP000664277"/>
    </source>
</evidence>
<name>A0A8J7PAP4_9BACT</name>